<dbReference type="PANTHER" id="PTHR10166">
    <property type="entry name" value="VOLTAGE-DEPENDENT CALCIUM CHANNEL SUBUNIT ALPHA-2/DELTA-RELATED"/>
    <property type="match status" value="1"/>
</dbReference>
<dbReference type="GO" id="GO:0005891">
    <property type="term" value="C:voltage-gated calcium channel complex"/>
    <property type="evidence" value="ECO:0007669"/>
    <property type="project" value="TreeGrafter"/>
</dbReference>
<feature type="signal peptide" evidence="2">
    <location>
        <begin position="1"/>
        <end position="23"/>
    </location>
</feature>
<feature type="domain" description="VWFA" evidence="3">
    <location>
        <begin position="204"/>
        <end position="400"/>
    </location>
</feature>
<dbReference type="Gene3D" id="3.30.450.20">
    <property type="entry name" value="PAS domain"/>
    <property type="match status" value="2"/>
</dbReference>
<dbReference type="Pfam" id="PF00092">
    <property type="entry name" value="VWA"/>
    <property type="match status" value="1"/>
</dbReference>
<organism evidence="4 5">
    <name type="scientific">Crassostrea virginica</name>
    <name type="common">Eastern oyster</name>
    <dbReference type="NCBI Taxonomy" id="6565"/>
    <lineage>
        <taxon>Eukaryota</taxon>
        <taxon>Metazoa</taxon>
        <taxon>Spiralia</taxon>
        <taxon>Lophotrochozoa</taxon>
        <taxon>Mollusca</taxon>
        <taxon>Bivalvia</taxon>
        <taxon>Autobranchia</taxon>
        <taxon>Pteriomorphia</taxon>
        <taxon>Ostreida</taxon>
        <taxon>Ostreoidea</taxon>
        <taxon>Ostreidae</taxon>
        <taxon>Crassostrea</taxon>
    </lineage>
</organism>
<keyword evidence="1" id="KW-0812">Transmembrane</keyword>
<dbReference type="Gene3D" id="3.40.50.410">
    <property type="entry name" value="von Willebrand factor, type A domain"/>
    <property type="match status" value="1"/>
</dbReference>
<keyword evidence="1" id="KW-0472">Membrane</keyword>
<gene>
    <name evidence="5" type="primary">LOC111114476</name>
</gene>
<feature type="chain" id="PRO_5034503908" evidence="2">
    <location>
        <begin position="24"/>
        <end position="1110"/>
    </location>
</feature>
<evidence type="ECO:0000256" key="2">
    <source>
        <dbReference type="SAM" id="SignalP"/>
    </source>
</evidence>
<dbReference type="KEGG" id="cvn:111114476"/>
<evidence type="ECO:0000313" key="4">
    <source>
        <dbReference type="Proteomes" id="UP000694844"/>
    </source>
</evidence>
<name>A0A8B8BYN0_CRAVI</name>
<evidence type="ECO:0000259" key="3">
    <source>
        <dbReference type="PROSITE" id="PS50234"/>
    </source>
</evidence>
<keyword evidence="2" id="KW-0732">Signal</keyword>
<dbReference type="PROSITE" id="PS50234">
    <property type="entry name" value="VWFA"/>
    <property type="match status" value="1"/>
</dbReference>
<dbReference type="SMART" id="SM00327">
    <property type="entry name" value="VWA"/>
    <property type="match status" value="1"/>
</dbReference>
<dbReference type="SUPFAM" id="SSF53300">
    <property type="entry name" value="vWA-like"/>
    <property type="match status" value="1"/>
</dbReference>
<dbReference type="RefSeq" id="XP_022308502.1">
    <property type="nucleotide sequence ID" value="XM_022452794.1"/>
</dbReference>
<reference evidence="5" key="2">
    <citation type="submission" date="2025-08" db="UniProtKB">
        <authorList>
            <consortium name="RefSeq"/>
        </authorList>
    </citation>
    <scope>IDENTIFICATION</scope>
    <source>
        <tissue evidence="5">Whole sample</tissue>
    </source>
</reference>
<dbReference type="SUPFAM" id="SSF103190">
    <property type="entry name" value="Sensory domain-like"/>
    <property type="match status" value="1"/>
</dbReference>
<dbReference type="Proteomes" id="UP000694844">
    <property type="component" value="Chromosome 1"/>
</dbReference>
<feature type="transmembrane region" description="Helical" evidence="1">
    <location>
        <begin position="1034"/>
        <end position="1059"/>
    </location>
</feature>
<reference evidence="4" key="1">
    <citation type="submission" date="2024-06" db="UniProtKB">
        <authorList>
            <consortium name="RefSeq"/>
        </authorList>
    </citation>
    <scope>NUCLEOTIDE SEQUENCE [LARGE SCALE GENOMIC DNA]</scope>
</reference>
<dbReference type="AlphaFoldDB" id="A0A8B8BYN0"/>
<dbReference type="InterPro" id="IPR036465">
    <property type="entry name" value="vWFA_dom_sf"/>
</dbReference>
<proteinExistence type="predicted"/>
<keyword evidence="4" id="KW-1185">Reference proteome</keyword>
<evidence type="ECO:0000256" key="1">
    <source>
        <dbReference type="SAM" id="Phobius"/>
    </source>
</evidence>
<dbReference type="OrthoDB" id="6365798at2759"/>
<keyword evidence="1" id="KW-1133">Transmembrane helix</keyword>
<dbReference type="InterPro" id="IPR002035">
    <property type="entry name" value="VWF_A"/>
</dbReference>
<protein>
    <submittedName>
        <fullName evidence="5">VWFA and cache domain-containing protein 1-like isoform X1</fullName>
    </submittedName>
</protein>
<dbReference type="InterPro" id="IPR051173">
    <property type="entry name" value="Ca_channel_alpha-2/delta"/>
</dbReference>
<accession>A0A8B8BYN0</accession>
<evidence type="ECO:0000313" key="5">
    <source>
        <dbReference type="RefSeq" id="XP_022308502.1"/>
    </source>
</evidence>
<dbReference type="InterPro" id="IPR029151">
    <property type="entry name" value="Sensor-like_sf"/>
</dbReference>
<dbReference type="PANTHER" id="PTHR10166:SF66">
    <property type="entry name" value="VWFA AND CACHE DOMAIN-CONTAINING PROTEIN CG16868"/>
    <property type="match status" value="1"/>
</dbReference>
<dbReference type="GeneID" id="111114476"/>
<sequence>MTAEFLWVYFLVITRCLVQNTHAQDINGKILANELSKVADAVGFSFMQNVYNNLEYQETRTDGEKLAREISEKISGRMDDVATALVDLKSAVETDQLSSTVVPQECCMDGVYQENARLRTNVSLEILCYSRPSYVPEEDLRYPSVDVLNKLKTNFDKTILQYQYIALQSGIYFQYPATKLSYCETYDPRFRPFYVSTTTSNPRDVVVVLELSDSMRGDKSVQARHAALTVMETLSVQDRFGLIIFNEKAETPNGCYGDQLVPITHITRQSLRLFMNSRIAAGGAHFAKGLHRAFAYFKSATDGKHRDQILLFVSDGSYDGDDPLEVIRDENQQLNNRVVIHTYGIGTGLSSEDKQLLKDMAYQTLNNNSYGHVKSGKSVILADLASTSLHEAMGTFYDDSSIPMTDTPTYTMPYKDFFTNESFITGCLPIAIKGAFGGVVCADVLLSELVAEILYLNEGEFSYAFVIDGEERTLVHPLIPDPRDVIAKEQDIINIYNFETSGDVNVVIQSMTKGLKGHIKALFTKVMKTRGQKYLEGDSQQIINASYHWTPIVAPGSNLSVCLVMDENNSELSITNVLHSSPGDFVYHRWDLDKWPGPFCRHFNRYATQAKTTVKLTPDAFTEPYKYTRTKETEVRVQEFKDYLSGKRVTSPDLKPSAIKSIRITYPIEEFWKTTSREEAPYVVWRYVMTEDGVQRMYPGVRLTNDYDHKLRPWYHRTVAQKTLNVVSAPYEDSWGSGKIISLTRAILRGRSKKMEGVLGTDFSIYYFDQMLQDKYPICANKTSYSCMVIDNSGFLVIHPYYIETTSPITTQVHITHLEGGISRSLMSNGIMYRQPCRDTENKKEQFTYRVKLFQSSDEGIVDKTVGYQMRPVLNSNVFIILKERRASIEDLPCCHSEKVSISPSSIQCEDTQCTCLCYKDLQFNDCRNEYNSTKGVIPCNPVLPTLKTVSIPEKDKTRGLRTCFPTDCECRKTESECFRTSGCSWCKSDVRGNLVDGFCDLKEICPSQQCLNDECEAKCCGSQCDPKPPSSALPYYIGGGAGGTAGLIIVIIIVVVIVRIRRCKPDETYLDPTHEPNFLKENEDYSRATNYYLTQISVASDESLGTNAS</sequence>
<dbReference type="GO" id="GO:0005245">
    <property type="term" value="F:voltage-gated calcium channel activity"/>
    <property type="evidence" value="ECO:0007669"/>
    <property type="project" value="TreeGrafter"/>
</dbReference>